<sequence>MNRDYEIRLCREDEYDKLVCFIKENWNENHIFVKSKTMLDFQHLDKKNKIYNFVIAYNRLTKEFDAILGFIPLKHYDNKLDSKDYWITMWKAKPSLKNGIGLGLFNFFLVNQNPETFSGIGLSKIATKIWKALGYYLCELRHFYIPNDKLNSFNIAIFSHLNRNNFVGKKTNYILKAMDQNMLINFCNFQNQNPKKSIDFIVNRYIKHPFYDYKLYGFYDGSFCAGMFVCRVIKIANSQCIRIVDWLGEFVQDSYNLFQELLEENKAEYIDLLCYMNNYEKIIKMGFISKVDNDIIPNYFEPFEKSNITLMAFTNNLDYVMFKGDSDQDRPNILL</sequence>
<gene>
    <name evidence="1" type="ORF">CQA75_04175</name>
</gene>
<dbReference type="Proteomes" id="UP000309584">
    <property type="component" value="Unassembled WGS sequence"/>
</dbReference>
<keyword evidence="2" id="KW-1185">Reference proteome</keyword>
<proteinExistence type="predicted"/>
<reference evidence="1 2" key="1">
    <citation type="submission" date="2018-05" db="EMBL/GenBank/DDBJ databases">
        <title>Novel Campyloabacter and Helicobacter Species and Strains.</title>
        <authorList>
            <person name="Mannion A.J."/>
            <person name="Shen Z."/>
            <person name="Fox J.G."/>
        </authorList>
    </citation>
    <scope>NUCLEOTIDE SEQUENCE [LARGE SCALE GENOMIC DNA]</scope>
    <source>
        <strain evidence="2">MIT10-5678</strain>
    </source>
</reference>
<evidence type="ECO:0000313" key="2">
    <source>
        <dbReference type="Proteomes" id="UP000309584"/>
    </source>
</evidence>
<dbReference type="RefSeq" id="WP_137623796.1">
    <property type="nucleotide sequence ID" value="NZ_NXLY01000006.1"/>
</dbReference>
<dbReference type="EMBL" id="NXLY01000006">
    <property type="protein sequence ID" value="TKX34101.1"/>
    <property type="molecule type" value="Genomic_DNA"/>
</dbReference>
<organism evidence="1 2">
    <name type="scientific">Campylobacter taeniopygiae</name>
    <dbReference type="NCBI Taxonomy" id="2510188"/>
    <lineage>
        <taxon>Bacteria</taxon>
        <taxon>Pseudomonadati</taxon>
        <taxon>Campylobacterota</taxon>
        <taxon>Epsilonproteobacteria</taxon>
        <taxon>Campylobacterales</taxon>
        <taxon>Campylobacteraceae</taxon>
        <taxon>Campylobacter</taxon>
    </lineage>
</organism>
<protein>
    <recommendedName>
        <fullName evidence="3">N-acetyltransferase domain-containing protein</fullName>
    </recommendedName>
</protein>
<comment type="caution">
    <text evidence="1">The sequence shown here is derived from an EMBL/GenBank/DDBJ whole genome shotgun (WGS) entry which is preliminary data.</text>
</comment>
<evidence type="ECO:0008006" key="3">
    <source>
        <dbReference type="Google" id="ProtNLM"/>
    </source>
</evidence>
<evidence type="ECO:0000313" key="1">
    <source>
        <dbReference type="EMBL" id="TKX34101.1"/>
    </source>
</evidence>
<accession>A0ABY2TJF5</accession>
<name>A0ABY2TJF5_9BACT</name>